<dbReference type="EMBL" id="LXQA010725720">
    <property type="protein sequence ID" value="MCI67873.1"/>
    <property type="molecule type" value="Genomic_DNA"/>
</dbReference>
<comment type="caution">
    <text evidence="1">The sequence shown here is derived from an EMBL/GenBank/DDBJ whole genome shotgun (WGS) entry which is preliminary data.</text>
</comment>
<proteinExistence type="predicted"/>
<protein>
    <submittedName>
        <fullName evidence="1">Uncharacterized protein</fullName>
    </submittedName>
</protein>
<reference evidence="1 2" key="1">
    <citation type="journal article" date="2018" name="Front. Plant Sci.">
        <title>Red Clover (Trifolium pratense) and Zigzag Clover (T. medium) - A Picture of Genomic Similarities and Differences.</title>
        <authorList>
            <person name="Dluhosova J."/>
            <person name="Istvanek J."/>
            <person name="Nedelnik J."/>
            <person name="Repkova J."/>
        </authorList>
    </citation>
    <scope>NUCLEOTIDE SEQUENCE [LARGE SCALE GENOMIC DNA]</scope>
    <source>
        <strain evidence="2">cv. 10/8</strain>
        <tissue evidence="1">Leaf</tissue>
    </source>
</reference>
<evidence type="ECO:0000313" key="2">
    <source>
        <dbReference type="Proteomes" id="UP000265520"/>
    </source>
</evidence>
<dbReference type="Proteomes" id="UP000265520">
    <property type="component" value="Unassembled WGS sequence"/>
</dbReference>
<organism evidence="1 2">
    <name type="scientific">Trifolium medium</name>
    <dbReference type="NCBI Taxonomy" id="97028"/>
    <lineage>
        <taxon>Eukaryota</taxon>
        <taxon>Viridiplantae</taxon>
        <taxon>Streptophyta</taxon>
        <taxon>Embryophyta</taxon>
        <taxon>Tracheophyta</taxon>
        <taxon>Spermatophyta</taxon>
        <taxon>Magnoliopsida</taxon>
        <taxon>eudicotyledons</taxon>
        <taxon>Gunneridae</taxon>
        <taxon>Pentapetalae</taxon>
        <taxon>rosids</taxon>
        <taxon>fabids</taxon>
        <taxon>Fabales</taxon>
        <taxon>Fabaceae</taxon>
        <taxon>Papilionoideae</taxon>
        <taxon>50 kb inversion clade</taxon>
        <taxon>NPAAA clade</taxon>
        <taxon>Hologalegina</taxon>
        <taxon>IRL clade</taxon>
        <taxon>Trifolieae</taxon>
        <taxon>Trifolium</taxon>
    </lineage>
</organism>
<name>A0A392U331_9FABA</name>
<evidence type="ECO:0000313" key="1">
    <source>
        <dbReference type="EMBL" id="MCI67873.1"/>
    </source>
</evidence>
<dbReference type="AlphaFoldDB" id="A0A392U331"/>
<feature type="non-terminal residue" evidence="1">
    <location>
        <position position="57"/>
    </location>
</feature>
<accession>A0A392U331</accession>
<keyword evidence="2" id="KW-1185">Reference proteome</keyword>
<sequence>MSKLSDDEAVLVEPNDEIEAPVKTNAETNVEASEVAKQIPATIQECELAYDSGVNKE</sequence>